<proteinExistence type="predicted"/>
<dbReference type="Ensembl" id="ENSOSIT00000003634.1">
    <property type="protein sequence ID" value="ENSOSIP00000003386.1"/>
    <property type="gene ID" value="ENSOSIG00000002229.1"/>
</dbReference>
<dbReference type="AlphaFoldDB" id="A0A8C7WU41"/>
<feature type="transmembrane region" description="Helical" evidence="1">
    <location>
        <begin position="30"/>
        <end position="52"/>
    </location>
</feature>
<accession>A0A8C7WU41</accession>
<protein>
    <submittedName>
        <fullName evidence="2">Uncharacterized protein</fullName>
    </submittedName>
</protein>
<keyword evidence="1" id="KW-0812">Transmembrane</keyword>
<sequence length="107" mass="12141">RDPPPGRTGDLPELLERINNNNNNGLDLSALFQTLKVLTLCPLVIHSSFLMARWEHRTRRLSRLVGSPSLACYCLGFVIILLNVYRSHRVLLPVAATAEIWMDGWMD</sequence>
<keyword evidence="1" id="KW-0472">Membrane</keyword>
<evidence type="ECO:0000256" key="1">
    <source>
        <dbReference type="SAM" id="Phobius"/>
    </source>
</evidence>
<feature type="transmembrane region" description="Helical" evidence="1">
    <location>
        <begin position="64"/>
        <end position="85"/>
    </location>
</feature>
<evidence type="ECO:0000313" key="2">
    <source>
        <dbReference type="Ensembl" id="ENSOSIP00000003386.1"/>
    </source>
</evidence>
<organism evidence="2 3">
    <name type="scientific">Oryzias sinensis</name>
    <name type="common">Chinese medaka</name>
    <dbReference type="NCBI Taxonomy" id="183150"/>
    <lineage>
        <taxon>Eukaryota</taxon>
        <taxon>Metazoa</taxon>
        <taxon>Chordata</taxon>
        <taxon>Craniata</taxon>
        <taxon>Vertebrata</taxon>
        <taxon>Euteleostomi</taxon>
        <taxon>Actinopterygii</taxon>
        <taxon>Neopterygii</taxon>
        <taxon>Teleostei</taxon>
        <taxon>Neoteleostei</taxon>
        <taxon>Acanthomorphata</taxon>
        <taxon>Ovalentaria</taxon>
        <taxon>Atherinomorphae</taxon>
        <taxon>Beloniformes</taxon>
        <taxon>Adrianichthyidae</taxon>
        <taxon>Oryziinae</taxon>
        <taxon>Oryzias</taxon>
    </lineage>
</organism>
<reference evidence="2" key="2">
    <citation type="submission" date="2025-09" db="UniProtKB">
        <authorList>
            <consortium name="Ensembl"/>
        </authorList>
    </citation>
    <scope>IDENTIFICATION</scope>
</reference>
<dbReference type="GeneTree" id="ENSGT01030000240238"/>
<evidence type="ECO:0000313" key="3">
    <source>
        <dbReference type="Proteomes" id="UP000694383"/>
    </source>
</evidence>
<keyword evidence="3" id="KW-1185">Reference proteome</keyword>
<reference evidence="2" key="1">
    <citation type="submission" date="2025-08" db="UniProtKB">
        <authorList>
            <consortium name="Ensembl"/>
        </authorList>
    </citation>
    <scope>IDENTIFICATION</scope>
</reference>
<dbReference type="Proteomes" id="UP000694383">
    <property type="component" value="Unplaced"/>
</dbReference>
<keyword evidence="1" id="KW-1133">Transmembrane helix</keyword>
<name>A0A8C7WU41_9TELE</name>